<protein>
    <submittedName>
        <fullName evidence="2">Putative deaminase</fullName>
    </submittedName>
</protein>
<dbReference type="SUPFAM" id="SSF55200">
    <property type="entry name" value="Translation initiation factor IF3, C-terminal domain"/>
    <property type="match status" value="1"/>
</dbReference>
<proteinExistence type="predicted"/>
<feature type="region of interest" description="Disordered" evidence="1">
    <location>
        <begin position="337"/>
        <end position="361"/>
    </location>
</feature>
<accession>A0A098VV62</accession>
<dbReference type="SUPFAM" id="SSF53927">
    <property type="entry name" value="Cytidine deaminase-like"/>
    <property type="match status" value="1"/>
</dbReference>
<dbReference type="RefSeq" id="XP_013239434.1">
    <property type="nucleotide sequence ID" value="XM_013383980.1"/>
</dbReference>
<keyword evidence="3" id="KW-1185">Reference proteome</keyword>
<evidence type="ECO:0000313" key="2">
    <source>
        <dbReference type="EMBL" id="KGG52998.1"/>
    </source>
</evidence>
<dbReference type="VEuPathDB" id="MicrosporidiaDB:DI09_119p10"/>
<dbReference type="GO" id="GO:0006139">
    <property type="term" value="P:nucleobase-containing compound metabolic process"/>
    <property type="evidence" value="ECO:0007669"/>
    <property type="project" value="UniProtKB-ARBA"/>
</dbReference>
<dbReference type="AlphaFoldDB" id="A0A098VV62"/>
<dbReference type="InterPro" id="IPR036788">
    <property type="entry name" value="T_IF-3_C_sf"/>
</dbReference>
<evidence type="ECO:0000256" key="1">
    <source>
        <dbReference type="SAM" id="MobiDB-lite"/>
    </source>
</evidence>
<comment type="caution">
    <text evidence="2">The sequence shown here is derived from an EMBL/GenBank/DDBJ whole genome shotgun (WGS) entry which is preliminary data.</text>
</comment>
<dbReference type="Proteomes" id="UP000029725">
    <property type="component" value="Unassembled WGS sequence"/>
</dbReference>
<reference evidence="2 3" key="1">
    <citation type="submission" date="2014-04" db="EMBL/GenBank/DDBJ databases">
        <title>A new species of microsporidia sheds light on the evolution of extreme parasitism.</title>
        <authorList>
            <person name="Haag K.L."/>
            <person name="James T.Y."/>
            <person name="Larsson R."/>
            <person name="Schaer T.M."/>
            <person name="Refardt D."/>
            <person name="Pombert J.-F."/>
            <person name="Ebert D."/>
        </authorList>
    </citation>
    <scope>NUCLEOTIDE SEQUENCE [LARGE SCALE GENOMIC DNA]</scope>
    <source>
        <strain evidence="2 3">UGP3</strain>
        <tissue evidence="2">Spores</tissue>
    </source>
</reference>
<dbReference type="GeneID" id="25258109"/>
<dbReference type="GO" id="GO:0003824">
    <property type="term" value="F:catalytic activity"/>
    <property type="evidence" value="ECO:0007669"/>
    <property type="project" value="InterPro"/>
</dbReference>
<dbReference type="GO" id="GO:0006413">
    <property type="term" value="P:translational initiation"/>
    <property type="evidence" value="ECO:0007669"/>
    <property type="project" value="InterPro"/>
</dbReference>
<dbReference type="InterPro" id="IPR016193">
    <property type="entry name" value="Cytidine_deaminase-like"/>
</dbReference>
<name>A0A098VV62_9MICR</name>
<evidence type="ECO:0000313" key="3">
    <source>
        <dbReference type="Proteomes" id="UP000029725"/>
    </source>
</evidence>
<dbReference type="Gene3D" id="3.30.110.10">
    <property type="entry name" value="Translation initiation factor 3 (IF-3), C-terminal domain"/>
    <property type="match status" value="1"/>
</dbReference>
<dbReference type="OrthoDB" id="3180714at2759"/>
<dbReference type="Gene3D" id="3.40.140.10">
    <property type="entry name" value="Cytidine Deaminase, domain 2"/>
    <property type="match status" value="1"/>
</dbReference>
<sequence>LDFRYPLPHMLGHVKRVKKSERSISILLWPLEDTNRCFDFLRNYSIFKKDLFTASVPKLPPRTKENWLEANQLWPVTLHIIIPKFPSWESFDGQYKRFVTSKVLKPSSTLFNPLSLSVVVEIGQESCQISMPLLHPTMLILNQLALLILKEKQSKPPDSGLIPPNAYLATGFDLILQEEPCIMLALDSNYFRCSMALVHSRIRRVFYVRSNRKRGGLGGSSAESAVHTNPQLNHHFGVYVVEENASKGGLDLGVQISSGINASEALGVNQRRIVPFRPSLKDLNAPLIHLIDAKGSISNDISSSEILNKYDAQKYELLQVGIRDSVPIIKVFPKVTPKDPLQSSREPSPHRQKPREEKEKTIEMNSTIGGNDFEHKMHMLNCFLAKVIRVKVLLTLRGTSSALDLENLFAKIKARIDASGVGEVVAPVQQAAKKVQFVVRPKLTPEYP</sequence>
<dbReference type="HOGENOM" id="CLU_611905_0_0_1"/>
<gene>
    <name evidence="2" type="ORF">DI09_119p10</name>
</gene>
<feature type="non-terminal residue" evidence="2">
    <location>
        <position position="1"/>
    </location>
</feature>
<organism evidence="2 3">
    <name type="scientific">Mitosporidium daphniae</name>
    <dbReference type="NCBI Taxonomy" id="1485682"/>
    <lineage>
        <taxon>Eukaryota</taxon>
        <taxon>Fungi</taxon>
        <taxon>Fungi incertae sedis</taxon>
        <taxon>Microsporidia</taxon>
        <taxon>Mitosporidium</taxon>
    </lineage>
</organism>
<dbReference type="EMBL" id="JMKJ01000021">
    <property type="protein sequence ID" value="KGG52998.1"/>
    <property type="molecule type" value="Genomic_DNA"/>
</dbReference>